<dbReference type="InterPro" id="IPR019251">
    <property type="entry name" value="DUF2231_TM"/>
</dbReference>
<accession>A0ABW1GD69</accession>
<keyword evidence="1" id="KW-0472">Membrane</keyword>
<keyword evidence="1" id="KW-0812">Transmembrane</keyword>
<sequence>MGGGRQYLEAKRPVSAALAGPYGHPFHPILVTVPIGAWVASLVFDIASHVVDDPGFLAKGAMWLIAVGVLGALAAALVGFLDLFAIPPGTAAMRTALVHMTLNLLVTGAYVGGFFWRRAGELTTSVGAGKLALSAVSLAVLGVSGFLGGKLAYRYGVRVADEQTQAQGFTGRA</sequence>
<feature type="transmembrane region" description="Helical" evidence="1">
    <location>
        <begin position="29"/>
        <end position="51"/>
    </location>
</feature>
<feature type="domain" description="DUF2231" evidence="2">
    <location>
        <begin position="23"/>
        <end position="160"/>
    </location>
</feature>
<keyword evidence="1" id="KW-1133">Transmembrane helix</keyword>
<organism evidence="3 4">
    <name type="scientific">Streptacidiphilus monticola</name>
    <dbReference type="NCBI Taxonomy" id="2161674"/>
    <lineage>
        <taxon>Bacteria</taxon>
        <taxon>Bacillati</taxon>
        <taxon>Actinomycetota</taxon>
        <taxon>Actinomycetes</taxon>
        <taxon>Kitasatosporales</taxon>
        <taxon>Streptomycetaceae</taxon>
        <taxon>Streptacidiphilus</taxon>
    </lineage>
</organism>
<evidence type="ECO:0000259" key="2">
    <source>
        <dbReference type="Pfam" id="PF09990"/>
    </source>
</evidence>
<name>A0ABW1GD69_9ACTN</name>
<dbReference type="Pfam" id="PF09990">
    <property type="entry name" value="DUF2231"/>
    <property type="match status" value="1"/>
</dbReference>
<keyword evidence="4" id="KW-1185">Reference proteome</keyword>
<feature type="transmembrane region" description="Helical" evidence="1">
    <location>
        <begin position="63"/>
        <end position="84"/>
    </location>
</feature>
<evidence type="ECO:0000313" key="3">
    <source>
        <dbReference type="EMBL" id="MFC5911785.1"/>
    </source>
</evidence>
<reference evidence="4" key="1">
    <citation type="journal article" date="2019" name="Int. J. Syst. Evol. Microbiol.">
        <title>The Global Catalogue of Microorganisms (GCM) 10K type strain sequencing project: providing services to taxonomists for standard genome sequencing and annotation.</title>
        <authorList>
            <consortium name="The Broad Institute Genomics Platform"/>
            <consortium name="The Broad Institute Genome Sequencing Center for Infectious Disease"/>
            <person name="Wu L."/>
            <person name="Ma J."/>
        </authorList>
    </citation>
    <scope>NUCLEOTIDE SEQUENCE [LARGE SCALE GENOMIC DNA]</scope>
    <source>
        <strain evidence="4">JCM 4816</strain>
    </source>
</reference>
<evidence type="ECO:0000256" key="1">
    <source>
        <dbReference type="SAM" id="Phobius"/>
    </source>
</evidence>
<feature type="transmembrane region" description="Helical" evidence="1">
    <location>
        <begin position="96"/>
        <end position="116"/>
    </location>
</feature>
<comment type="caution">
    <text evidence="3">The sequence shown here is derived from an EMBL/GenBank/DDBJ whole genome shotgun (WGS) entry which is preliminary data.</text>
</comment>
<proteinExistence type="predicted"/>
<gene>
    <name evidence="3" type="ORF">ACFP3V_31845</name>
</gene>
<evidence type="ECO:0000313" key="4">
    <source>
        <dbReference type="Proteomes" id="UP001596174"/>
    </source>
</evidence>
<protein>
    <submittedName>
        <fullName evidence="3">DUF2231 domain-containing protein</fullName>
    </submittedName>
</protein>
<dbReference type="EMBL" id="JBHSQJ010000250">
    <property type="protein sequence ID" value="MFC5911785.1"/>
    <property type="molecule type" value="Genomic_DNA"/>
</dbReference>
<dbReference type="RefSeq" id="WP_380591331.1">
    <property type="nucleotide sequence ID" value="NZ_JBHSQJ010000250.1"/>
</dbReference>
<feature type="transmembrane region" description="Helical" evidence="1">
    <location>
        <begin position="128"/>
        <end position="148"/>
    </location>
</feature>
<dbReference type="Proteomes" id="UP001596174">
    <property type="component" value="Unassembled WGS sequence"/>
</dbReference>